<feature type="compositionally biased region" description="Polar residues" evidence="1">
    <location>
        <begin position="167"/>
        <end position="191"/>
    </location>
</feature>
<feature type="compositionally biased region" description="Low complexity" evidence="1">
    <location>
        <begin position="117"/>
        <end position="129"/>
    </location>
</feature>
<organism evidence="2 3">
    <name type="scientific">Parnassius mnemosyne</name>
    <name type="common">clouded apollo</name>
    <dbReference type="NCBI Taxonomy" id="213953"/>
    <lineage>
        <taxon>Eukaryota</taxon>
        <taxon>Metazoa</taxon>
        <taxon>Ecdysozoa</taxon>
        <taxon>Arthropoda</taxon>
        <taxon>Hexapoda</taxon>
        <taxon>Insecta</taxon>
        <taxon>Pterygota</taxon>
        <taxon>Neoptera</taxon>
        <taxon>Endopterygota</taxon>
        <taxon>Lepidoptera</taxon>
        <taxon>Glossata</taxon>
        <taxon>Ditrysia</taxon>
        <taxon>Papilionoidea</taxon>
        <taxon>Papilionidae</taxon>
        <taxon>Parnassiinae</taxon>
        <taxon>Parnassini</taxon>
        <taxon>Parnassius</taxon>
        <taxon>Driopa</taxon>
    </lineage>
</organism>
<evidence type="ECO:0000313" key="3">
    <source>
        <dbReference type="Proteomes" id="UP001314205"/>
    </source>
</evidence>
<dbReference type="AlphaFoldDB" id="A0AAV1KQY6"/>
<keyword evidence="3" id="KW-1185">Reference proteome</keyword>
<accession>A0AAV1KQY6</accession>
<sequence>MASRVLKEFKIIKIFTRQVYNGSIRLKDSQFCLSFTFGSTFLATPTDTKMKLVIIAALIAVCAAGRLEHLERSYLPPDNTNTLGFGSNTGSHNGLGSNEGQGNFGSFHSHGAGHGSIGSLSPARGNNRGSNGGSNGGSHGNFGFNGGSRGFGANDGSGSDGHGFGASNGNSFGATSNQYLPPNYGSSSTNGQDRDGHSSVGASSNQFGTSSIGNNNEFGAQRTSQFQHGQNSHSQFGPSNQYLTPKQSSHFQNIPQQSFDEQTGYHY</sequence>
<name>A0AAV1KQY6_9NEOP</name>
<dbReference type="Proteomes" id="UP001314205">
    <property type="component" value="Unassembled WGS sequence"/>
</dbReference>
<reference evidence="2 3" key="1">
    <citation type="submission" date="2023-11" db="EMBL/GenBank/DDBJ databases">
        <authorList>
            <person name="Hedman E."/>
            <person name="Englund M."/>
            <person name="Stromberg M."/>
            <person name="Nyberg Akerstrom W."/>
            <person name="Nylinder S."/>
            <person name="Jareborg N."/>
            <person name="Kallberg Y."/>
            <person name="Kronander E."/>
        </authorList>
    </citation>
    <scope>NUCLEOTIDE SEQUENCE [LARGE SCALE GENOMIC DNA]</scope>
</reference>
<dbReference type="EMBL" id="CAVLGL010000068">
    <property type="protein sequence ID" value="CAK1584191.1"/>
    <property type="molecule type" value="Genomic_DNA"/>
</dbReference>
<feature type="compositionally biased region" description="Polar residues" evidence="1">
    <location>
        <begin position="200"/>
        <end position="261"/>
    </location>
</feature>
<feature type="region of interest" description="Disordered" evidence="1">
    <location>
        <begin position="85"/>
        <end position="267"/>
    </location>
</feature>
<comment type="caution">
    <text evidence="2">The sequence shown here is derived from an EMBL/GenBank/DDBJ whole genome shotgun (WGS) entry which is preliminary data.</text>
</comment>
<feature type="compositionally biased region" description="Polar residues" evidence="1">
    <location>
        <begin position="85"/>
        <end position="96"/>
    </location>
</feature>
<feature type="compositionally biased region" description="Gly residues" evidence="1">
    <location>
        <begin position="130"/>
        <end position="166"/>
    </location>
</feature>
<protein>
    <submittedName>
        <fullName evidence="2">Uncharacterized protein</fullName>
    </submittedName>
</protein>
<evidence type="ECO:0000256" key="1">
    <source>
        <dbReference type="SAM" id="MobiDB-lite"/>
    </source>
</evidence>
<gene>
    <name evidence="2" type="ORF">PARMNEM_LOCUS5490</name>
</gene>
<evidence type="ECO:0000313" key="2">
    <source>
        <dbReference type="EMBL" id="CAK1584191.1"/>
    </source>
</evidence>
<proteinExistence type="predicted"/>